<accession>A0A3B0MKQ4</accession>
<evidence type="ECO:0000256" key="1">
    <source>
        <dbReference type="SAM" id="MobiDB-lite"/>
    </source>
</evidence>
<reference evidence="3" key="1">
    <citation type="submission" date="2018-08" db="EMBL/GenBank/DDBJ databases">
        <authorList>
            <person name="Rodrigo-Torres L."/>
            <person name="Arahal R. D."/>
            <person name="Lucena T."/>
        </authorList>
    </citation>
    <scope>NUCLEOTIDE SEQUENCE [LARGE SCALE GENOMIC DNA]</scope>
    <source>
        <strain evidence="3">CECT 7235</strain>
    </source>
</reference>
<keyword evidence="3" id="KW-1185">Reference proteome</keyword>
<evidence type="ECO:0000313" key="2">
    <source>
        <dbReference type="EMBL" id="SUZ34148.1"/>
    </source>
</evidence>
<organism evidence="2 3">
    <name type="scientific">Roseinatronobacter ekhonensis</name>
    <dbReference type="NCBI Taxonomy" id="254356"/>
    <lineage>
        <taxon>Bacteria</taxon>
        <taxon>Pseudomonadati</taxon>
        <taxon>Pseudomonadota</taxon>
        <taxon>Alphaproteobacteria</taxon>
        <taxon>Rhodobacterales</taxon>
        <taxon>Paracoccaceae</taxon>
        <taxon>Roseinatronobacter</taxon>
    </lineage>
</organism>
<dbReference type="EMBL" id="UIHC01000173">
    <property type="protein sequence ID" value="SUZ34148.1"/>
    <property type="molecule type" value="Genomic_DNA"/>
</dbReference>
<feature type="region of interest" description="Disordered" evidence="1">
    <location>
        <begin position="48"/>
        <end position="76"/>
    </location>
</feature>
<gene>
    <name evidence="2" type="ORF">ROE7235_03931</name>
</gene>
<protein>
    <submittedName>
        <fullName evidence="2">Uncharacterized protein</fullName>
    </submittedName>
</protein>
<feature type="compositionally biased region" description="Basic residues" evidence="1">
    <location>
        <begin position="65"/>
        <end position="76"/>
    </location>
</feature>
<evidence type="ECO:0000313" key="3">
    <source>
        <dbReference type="Proteomes" id="UP000272908"/>
    </source>
</evidence>
<proteinExistence type="predicted"/>
<name>A0A3B0MKQ4_9RHOB</name>
<dbReference type="Proteomes" id="UP000272908">
    <property type="component" value="Unassembled WGS sequence"/>
</dbReference>
<sequence length="76" mass="8390">MFANRDHGHVGPVYLLLAVKYVSNELKYVSNESRERGLKLAADGRPLCDRAPPARRQLTGERGGRAGRHAVHPSRG</sequence>
<dbReference type="AlphaFoldDB" id="A0A3B0MKQ4"/>